<sequence length="159" mass="17749">MIVFLNEFHKAQLPTGPPRIKHGLPTQKVSEEWLEMCKSNDAEDRRQMDGIPCIMGGLTALCGRLDRRGGNFAWKTLPALLAKHSCVICNYPYNTLMPIPLPPPSWRLIATQQPPVLAVPASQCHTSELILKIVSLTQHSSMTDIRVDQLDELLGPQEN</sequence>
<protein>
    <submittedName>
        <fullName evidence="1">Uncharacterized protein</fullName>
    </submittedName>
</protein>
<name>A0A9P7K2D6_9AGAM</name>
<reference evidence="1" key="1">
    <citation type="journal article" date="2020" name="New Phytol.">
        <title>Comparative genomics reveals dynamic genome evolution in host specialist ectomycorrhizal fungi.</title>
        <authorList>
            <person name="Lofgren L.A."/>
            <person name="Nguyen N.H."/>
            <person name="Vilgalys R."/>
            <person name="Ruytinx J."/>
            <person name="Liao H.L."/>
            <person name="Branco S."/>
            <person name="Kuo A."/>
            <person name="LaButti K."/>
            <person name="Lipzen A."/>
            <person name="Andreopoulos W."/>
            <person name="Pangilinan J."/>
            <person name="Riley R."/>
            <person name="Hundley H."/>
            <person name="Na H."/>
            <person name="Barry K."/>
            <person name="Grigoriev I.V."/>
            <person name="Stajich J.E."/>
            <person name="Kennedy P.G."/>
        </authorList>
    </citation>
    <scope>NUCLEOTIDE SEQUENCE</scope>
    <source>
        <strain evidence="1">FC423</strain>
    </source>
</reference>
<gene>
    <name evidence="1" type="ORF">F5147DRAFT_647315</name>
</gene>
<keyword evidence="2" id="KW-1185">Reference proteome</keyword>
<proteinExistence type="predicted"/>
<dbReference type="Proteomes" id="UP000823399">
    <property type="component" value="Unassembled WGS sequence"/>
</dbReference>
<evidence type="ECO:0000313" key="2">
    <source>
        <dbReference type="Proteomes" id="UP000823399"/>
    </source>
</evidence>
<organism evidence="1 2">
    <name type="scientific">Suillus discolor</name>
    <dbReference type="NCBI Taxonomy" id="1912936"/>
    <lineage>
        <taxon>Eukaryota</taxon>
        <taxon>Fungi</taxon>
        <taxon>Dikarya</taxon>
        <taxon>Basidiomycota</taxon>
        <taxon>Agaricomycotina</taxon>
        <taxon>Agaricomycetes</taxon>
        <taxon>Agaricomycetidae</taxon>
        <taxon>Boletales</taxon>
        <taxon>Suillineae</taxon>
        <taxon>Suillaceae</taxon>
        <taxon>Suillus</taxon>
    </lineage>
</organism>
<comment type="caution">
    <text evidence="1">The sequence shown here is derived from an EMBL/GenBank/DDBJ whole genome shotgun (WGS) entry which is preliminary data.</text>
</comment>
<dbReference type="OrthoDB" id="2614496at2759"/>
<accession>A0A9P7K2D6</accession>
<dbReference type="AlphaFoldDB" id="A0A9P7K2D6"/>
<dbReference type="GeneID" id="64695449"/>
<dbReference type="EMBL" id="JABBWM010000001">
    <property type="protein sequence ID" value="KAG2120937.1"/>
    <property type="molecule type" value="Genomic_DNA"/>
</dbReference>
<evidence type="ECO:0000313" key="1">
    <source>
        <dbReference type="EMBL" id="KAG2120937.1"/>
    </source>
</evidence>
<dbReference type="RefSeq" id="XP_041300313.1">
    <property type="nucleotide sequence ID" value="XM_041433190.1"/>
</dbReference>